<feature type="domain" description="VOC" evidence="1">
    <location>
        <begin position="3"/>
        <end position="124"/>
    </location>
</feature>
<evidence type="ECO:0000259" key="1">
    <source>
        <dbReference type="PROSITE" id="PS51819"/>
    </source>
</evidence>
<accession>A0A6N8IXJ2</accession>
<name>A0A6N8IXJ2_9BURK</name>
<dbReference type="PROSITE" id="PS51819">
    <property type="entry name" value="VOC"/>
    <property type="match status" value="1"/>
</dbReference>
<comment type="caution">
    <text evidence="2">The sequence shown here is derived from an EMBL/GenBank/DDBJ whole genome shotgun (WGS) entry which is preliminary data.</text>
</comment>
<dbReference type="EMBL" id="WSEL01000009">
    <property type="protein sequence ID" value="MVQ30703.1"/>
    <property type="molecule type" value="Genomic_DNA"/>
</dbReference>
<proteinExistence type="predicted"/>
<dbReference type="InterPro" id="IPR037523">
    <property type="entry name" value="VOC_core"/>
</dbReference>
<dbReference type="InterPro" id="IPR004360">
    <property type="entry name" value="Glyas_Fos-R_dOase_dom"/>
</dbReference>
<dbReference type="Gene3D" id="3.10.180.10">
    <property type="entry name" value="2,3-Dihydroxybiphenyl 1,2-Dioxygenase, domain 1"/>
    <property type="match status" value="1"/>
</dbReference>
<dbReference type="SUPFAM" id="SSF54593">
    <property type="entry name" value="Glyoxalase/Bleomycin resistance protein/Dihydroxybiphenyl dioxygenase"/>
    <property type="match status" value="1"/>
</dbReference>
<gene>
    <name evidence="2" type="ORF">GON04_14680</name>
</gene>
<dbReference type="RefSeq" id="WP_157398831.1">
    <property type="nucleotide sequence ID" value="NZ_WSEL01000009.1"/>
</dbReference>
<evidence type="ECO:0000313" key="3">
    <source>
        <dbReference type="Proteomes" id="UP000469385"/>
    </source>
</evidence>
<keyword evidence="3" id="KW-1185">Reference proteome</keyword>
<dbReference type="InterPro" id="IPR029068">
    <property type="entry name" value="Glyas_Bleomycin-R_OHBP_Dase"/>
</dbReference>
<dbReference type="Proteomes" id="UP000469385">
    <property type="component" value="Unassembled WGS sequence"/>
</dbReference>
<reference evidence="2 3" key="1">
    <citation type="submission" date="2019-12" db="EMBL/GenBank/DDBJ databases">
        <authorList>
            <person name="Huq M.A."/>
        </authorList>
    </citation>
    <scope>NUCLEOTIDE SEQUENCE [LARGE SCALE GENOMIC DNA]</scope>
    <source>
        <strain evidence="2 3">MAH-25</strain>
    </source>
</reference>
<evidence type="ECO:0000313" key="2">
    <source>
        <dbReference type="EMBL" id="MVQ30703.1"/>
    </source>
</evidence>
<protein>
    <submittedName>
        <fullName evidence="2">VOC family protein</fullName>
    </submittedName>
</protein>
<dbReference type="Pfam" id="PF00903">
    <property type="entry name" value="Glyoxalase"/>
    <property type="match status" value="1"/>
</dbReference>
<dbReference type="AlphaFoldDB" id="A0A6N8IXJ2"/>
<organism evidence="2 3">
    <name type="scientific">Ramlibacter pinisoli</name>
    <dbReference type="NCBI Taxonomy" id="2682844"/>
    <lineage>
        <taxon>Bacteria</taxon>
        <taxon>Pseudomonadati</taxon>
        <taxon>Pseudomonadota</taxon>
        <taxon>Betaproteobacteria</taxon>
        <taxon>Burkholderiales</taxon>
        <taxon>Comamonadaceae</taxon>
        <taxon>Ramlibacter</taxon>
    </lineage>
</organism>
<sequence>MLSESTVTTILPVIDMERARGFYEGKLGFKPDGPKPDGKFLYRCGGAVIALFPKEGGTKADHTALSFEVKDIQASIRELQGAGVVFEDYDLPGLKTVGHVCVLGSEKAAWFRDTEGNYLCLHEDMD</sequence>